<keyword evidence="1" id="KW-0812">Transmembrane</keyword>
<evidence type="ECO:0000313" key="2">
    <source>
        <dbReference type="EMBL" id="QDO99707.1"/>
    </source>
</evidence>
<dbReference type="EMBL" id="CP041636">
    <property type="protein sequence ID" value="QDO99707.1"/>
    <property type="molecule type" value="Genomic_DNA"/>
</dbReference>
<keyword evidence="3" id="KW-1185">Reference proteome</keyword>
<keyword evidence="1" id="KW-0472">Membrane</keyword>
<dbReference type="AlphaFoldDB" id="A0A516H7F8"/>
<dbReference type="InterPro" id="IPR018895">
    <property type="entry name" value="DUF2474"/>
</dbReference>
<name>A0A516H7F8_9PROT</name>
<gene>
    <name evidence="2" type="ORF">FNB15_09060</name>
</gene>
<dbReference type="Proteomes" id="UP000317496">
    <property type="component" value="Chromosome"/>
</dbReference>
<protein>
    <submittedName>
        <fullName evidence="2">DUF2474 domain-containing protein</fullName>
    </submittedName>
</protein>
<dbReference type="KEGG" id="fer:FNB15_09060"/>
<dbReference type="OrthoDB" id="7220604at2"/>
<keyword evidence="1" id="KW-1133">Transmembrane helix</keyword>
<accession>A0A516H7F8</accession>
<reference evidence="2 3" key="1">
    <citation type="submission" date="2019-07" db="EMBL/GenBank/DDBJ databases">
        <title>Genome sequencing for Ferrovibrio sp. K5.</title>
        <authorList>
            <person name="Park S.-J."/>
        </authorList>
    </citation>
    <scope>NUCLEOTIDE SEQUENCE [LARGE SCALE GENOMIC DNA]</scope>
    <source>
        <strain evidence="2 3">K5</strain>
    </source>
</reference>
<proteinExistence type="predicted"/>
<dbReference type="Pfam" id="PF10617">
    <property type="entry name" value="DUF2474"/>
    <property type="match status" value="1"/>
</dbReference>
<sequence>MTDSEAQKPIWQRLLWFVALWAGSVAALGVVGYAIKLVLKP</sequence>
<feature type="transmembrane region" description="Helical" evidence="1">
    <location>
        <begin position="14"/>
        <end position="35"/>
    </location>
</feature>
<evidence type="ECO:0000313" key="3">
    <source>
        <dbReference type="Proteomes" id="UP000317496"/>
    </source>
</evidence>
<evidence type="ECO:0000256" key="1">
    <source>
        <dbReference type="SAM" id="Phobius"/>
    </source>
</evidence>
<organism evidence="2 3">
    <name type="scientific">Ferrovibrio terrae</name>
    <dbReference type="NCBI Taxonomy" id="2594003"/>
    <lineage>
        <taxon>Bacteria</taxon>
        <taxon>Pseudomonadati</taxon>
        <taxon>Pseudomonadota</taxon>
        <taxon>Alphaproteobacteria</taxon>
        <taxon>Rhodospirillales</taxon>
        <taxon>Rhodospirillaceae</taxon>
        <taxon>Ferrovibrio</taxon>
    </lineage>
</organism>